<evidence type="ECO:0000256" key="1">
    <source>
        <dbReference type="ARBA" id="ARBA00022741"/>
    </source>
</evidence>
<feature type="domain" description="UvrD-like helicase C-terminal" evidence="5">
    <location>
        <begin position="1"/>
        <end position="38"/>
    </location>
</feature>
<keyword evidence="2" id="KW-0378">Hydrolase</keyword>
<dbReference type="AlphaFoldDB" id="A0A402BLC8"/>
<dbReference type="InterPro" id="IPR014017">
    <property type="entry name" value="DNA_helicase_UvrD-like_C"/>
</dbReference>
<evidence type="ECO:0000256" key="3">
    <source>
        <dbReference type="ARBA" id="ARBA00022806"/>
    </source>
</evidence>
<proteinExistence type="predicted"/>
<reference evidence="7" key="1">
    <citation type="submission" date="2018-12" db="EMBL/GenBank/DDBJ databases">
        <title>Tengunoibacter tsumagoiensis gen. nov., sp. nov., Dictyobacter kobayashii sp. nov., D. alpinus sp. nov., and D. joshuensis sp. nov. and description of Dictyobacteraceae fam. nov. within the order Ktedonobacterales isolated from Tengu-no-mugimeshi.</title>
        <authorList>
            <person name="Wang C.M."/>
            <person name="Zheng Y."/>
            <person name="Sakai Y."/>
            <person name="Toyoda A."/>
            <person name="Minakuchi Y."/>
            <person name="Abe K."/>
            <person name="Yokota A."/>
            <person name="Yabe S."/>
        </authorList>
    </citation>
    <scope>NUCLEOTIDE SEQUENCE [LARGE SCALE GENOMIC DNA]</scope>
    <source>
        <strain evidence="7">Uno16</strain>
    </source>
</reference>
<evidence type="ECO:0000313" key="6">
    <source>
        <dbReference type="EMBL" id="GCE32151.1"/>
    </source>
</evidence>
<dbReference type="Pfam" id="PF13361">
    <property type="entry name" value="UvrD_C"/>
    <property type="match status" value="1"/>
</dbReference>
<dbReference type="Proteomes" id="UP000287171">
    <property type="component" value="Unassembled WGS sequence"/>
</dbReference>
<dbReference type="Gene3D" id="1.10.486.10">
    <property type="entry name" value="PCRA, domain 4"/>
    <property type="match status" value="1"/>
</dbReference>
<dbReference type="InterPro" id="IPR027417">
    <property type="entry name" value="P-loop_NTPase"/>
</dbReference>
<evidence type="ECO:0000313" key="7">
    <source>
        <dbReference type="Proteomes" id="UP000287171"/>
    </source>
</evidence>
<dbReference type="RefSeq" id="WP_161982732.1">
    <property type="nucleotide sequence ID" value="NZ_BIFT01000003.1"/>
</dbReference>
<gene>
    <name evidence="6" type="ORF">KDA_76350</name>
</gene>
<dbReference type="EMBL" id="BIFT01000003">
    <property type="protein sequence ID" value="GCE32151.1"/>
    <property type="molecule type" value="Genomic_DNA"/>
</dbReference>
<name>A0A402BLC8_9CHLR</name>
<evidence type="ECO:0000256" key="2">
    <source>
        <dbReference type="ARBA" id="ARBA00022801"/>
    </source>
</evidence>
<protein>
    <recommendedName>
        <fullName evidence="5">UvrD-like helicase C-terminal domain-containing protein</fullName>
    </recommendedName>
</protein>
<keyword evidence="4" id="KW-0067">ATP-binding</keyword>
<keyword evidence="1" id="KW-0547">Nucleotide-binding</keyword>
<keyword evidence="3" id="KW-0347">Helicase</keyword>
<organism evidence="6 7">
    <name type="scientific">Dictyobacter alpinus</name>
    <dbReference type="NCBI Taxonomy" id="2014873"/>
    <lineage>
        <taxon>Bacteria</taxon>
        <taxon>Bacillati</taxon>
        <taxon>Chloroflexota</taxon>
        <taxon>Ktedonobacteria</taxon>
        <taxon>Ktedonobacterales</taxon>
        <taxon>Dictyobacteraceae</taxon>
        <taxon>Dictyobacter</taxon>
    </lineage>
</organism>
<accession>A0A402BLC8</accession>
<keyword evidence="7" id="KW-1185">Reference proteome</keyword>
<evidence type="ECO:0000256" key="4">
    <source>
        <dbReference type="ARBA" id="ARBA00022840"/>
    </source>
</evidence>
<evidence type="ECO:0000259" key="5">
    <source>
        <dbReference type="Pfam" id="PF13361"/>
    </source>
</evidence>
<sequence length="47" mass="5360">MLTYIRVVTNPADDVARERIFNVPNRGIGQQTLGRLRSFADEQKLSL</sequence>
<dbReference type="SUPFAM" id="SSF52540">
    <property type="entry name" value="P-loop containing nucleoside triphosphate hydrolases"/>
    <property type="match status" value="1"/>
</dbReference>
<comment type="caution">
    <text evidence="6">The sequence shown here is derived from an EMBL/GenBank/DDBJ whole genome shotgun (WGS) entry which is preliminary data.</text>
</comment>